<dbReference type="AlphaFoldDB" id="A0A5D4SMH4"/>
<protein>
    <submittedName>
        <fullName evidence="9">GerAB/ArcD/ProY family transporter</fullName>
    </submittedName>
</protein>
<evidence type="ECO:0000313" key="9">
    <source>
        <dbReference type="EMBL" id="TYS63494.1"/>
    </source>
</evidence>
<dbReference type="EMBL" id="VTEV01000010">
    <property type="protein sequence ID" value="TYS63494.1"/>
    <property type="molecule type" value="Genomic_DNA"/>
</dbReference>
<proteinExistence type="inferred from homology"/>
<dbReference type="Pfam" id="PF03845">
    <property type="entry name" value="Spore_permease"/>
    <property type="match status" value="1"/>
</dbReference>
<dbReference type="STRING" id="79883.GCA_001636495_00382"/>
<accession>A0A5D4SMH4</accession>
<dbReference type="NCBIfam" id="TIGR00912">
    <property type="entry name" value="2A0309"/>
    <property type="match status" value="1"/>
</dbReference>
<dbReference type="GO" id="GO:0016020">
    <property type="term" value="C:membrane"/>
    <property type="evidence" value="ECO:0007669"/>
    <property type="project" value="UniProtKB-SubCell"/>
</dbReference>
<evidence type="ECO:0000256" key="4">
    <source>
        <dbReference type="ARBA" id="ARBA00022544"/>
    </source>
</evidence>
<organism evidence="9 10">
    <name type="scientific">Sutcliffiella horikoshii</name>
    <dbReference type="NCBI Taxonomy" id="79883"/>
    <lineage>
        <taxon>Bacteria</taxon>
        <taxon>Bacillati</taxon>
        <taxon>Bacillota</taxon>
        <taxon>Bacilli</taxon>
        <taxon>Bacillales</taxon>
        <taxon>Bacillaceae</taxon>
        <taxon>Sutcliffiella</taxon>
    </lineage>
</organism>
<feature type="transmembrane region" description="Helical" evidence="8">
    <location>
        <begin position="138"/>
        <end position="160"/>
    </location>
</feature>
<feature type="transmembrane region" description="Helical" evidence="8">
    <location>
        <begin position="180"/>
        <end position="201"/>
    </location>
</feature>
<dbReference type="OrthoDB" id="2381188at2"/>
<feature type="transmembrane region" description="Helical" evidence="8">
    <location>
        <begin position="265"/>
        <end position="286"/>
    </location>
</feature>
<feature type="transmembrane region" description="Helical" evidence="8">
    <location>
        <begin position="78"/>
        <end position="103"/>
    </location>
</feature>
<evidence type="ECO:0000256" key="2">
    <source>
        <dbReference type="ARBA" id="ARBA00007998"/>
    </source>
</evidence>
<dbReference type="InterPro" id="IPR004761">
    <property type="entry name" value="Spore_GerAB"/>
</dbReference>
<comment type="subcellular location">
    <subcellularLocation>
        <location evidence="1">Membrane</location>
        <topology evidence="1">Multi-pass membrane protein</topology>
    </subcellularLocation>
</comment>
<keyword evidence="5 8" id="KW-0812">Transmembrane</keyword>
<evidence type="ECO:0000313" key="10">
    <source>
        <dbReference type="Proteomes" id="UP000322524"/>
    </source>
</evidence>
<dbReference type="Proteomes" id="UP000322524">
    <property type="component" value="Unassembled WGS sequence"/>
</dbReference>
<evidence type="ECO:0000256" key="6">
    <source>
        <dbReference type="ARBA" id="ARBA00022989"/>
    </source>
</evidence>
<evidence type="ECO:0000256" key="7">
    <source>
        <dbReference type="ARBA" id="ARBA00023136"/>
    </source>
</evidence>
<feature type="transmembrane region" description="Helical" evidence="8">
    <location>
        <begin position="298"/>
        <end position="316"/>
    </location>
</feature>
<keyword evidence="6 8" id="KW-1133">Transmembrane helix</keyword>
<feature type="transmembrane region" description="Helical" evidence="8">
    <location>
        <begin position="7"/>
        <end position="29"/>
    </location>
</feature>
<evidence type="ECO:0000256" key="5">
    <source>
        <dbReference type="ARBA" id="ARBA00022692"/>
    </source>
</evidence>
<feature type="transmembrane region" description="Helical" evidence="8">
    <location>
        <begin position="213"/>
        <end position="245"/>
    </location>
</feature>
<dbReference type="GO" id="GO:0009847">
    <property type="term" value="P:spore germination"/>
    <property type="evidence" value="ECO:0007669"/>
    <property type="project" value="InterPro"/>
</dbReference>
<gene>
    <name evidence="9" type="ORF">FZC76_19955</name>
</gene>
<feature type="transmembrane region" description="Helical" evidence="8">
    <location>
        <begin position="35"/>
        <end position="57"/>
    </location>
</feature>
<sequence>MTFSRLQLSFVFILFIGISNHVLMLPHLLFVAKRDAWVCVLAGYGILLIWGMVLFFIMSRNKQNMKLSTWITKRAGRVVSASVMFIYFFHISIIAFISFYDFITSIKIYFLPLTPQWIVVLPFLLLCVWGASSNLKTIVYSATFLLPIVWVLGYFVAFSTISNKDYSYMFPILVNGSSPIISGITVVLGGSVDILLILLLQHYLKKAFVLWQLLLLVTILIGLILGPLLGAIASFGPNIAAVLRFPALEQWRLVELGEHVSHLDFFAVFQLISGSVIRVSLCLYFLKDIAFTSNKVKSIIFWTSSSCLLFVGILPISDLWMQNAIGNYFYPGLLLIGVILTIGLLVVSFIPQKVKGTGTI</sequence>
<keyword evidence="3" id="KW-0813">Transport</keyword>
<evidence type="ECO:0000256" key="3">
    <source>
        <dbReference type="ARBA" id="ARBA00022448"/>
    </source>
</evidence>
<dbReference type="PANTHER" id="PTHR34975">
    <property type="entry name" value="SPORE GERMINATION PROTEIN A2"/>
    <property type="match status" value="1"/>
</dbReference>
<name>A0A5D4SMH4_9BACI</name>
<evidence type="ECO:0000256" key="8">
    <source>
        <dbReference type="SAM" id="Phobius"/>
    </source>
</evidence>
<comment type="similarity">
    <text evidence="2">Belongs to the amino acid-polyamine-organocation (APC) superfamily. Spore germination protein (SGP) (TC 2.A.3.9) family.</text>
</comment>
<keyword evidence="4" id="KW-0309">Germination</keyword>
<dbReference type="RefSeq" id="WP_148989910.1">
    <property type="nucleotide sequence ID" value="NZ_VTEV01000010.1"/>
</dbReference>
<evidence type="ECO:0000256" key="1">
    <source>
        <dbReference type="ARBA" id="ARBA00004141"/>
    </source>
</evidence>
<feature type="transmembrane region" description="Helical" evidence="8">
    <location>
        <begin position="328"/>
        <end position="350"/>
    </location>
</feature>
<dbReference type="PANTHER" id="PTHR34975:SF2">
    <property type="entry name" value="SPORE GERMINATION PROTEIN A2"/>
    <property type="match status" value="1"/>
</dbReference>
<comment type="caution">
    <text evidence="9">The sequence shown here is derived from an EMBL/GenBank/DDBJ whole genome shotgun (WGS) entry which is preliminary data.</text>
</comment>
<keyword evidence="7 8" id="KW-0472">Membrane</keyword>
<feature type="transmembrane region" description="Helical" evidence="8">
    <location>
        <begin position="109"/>
        <end position="131"/>
    </location>
</feature>
<reference evidence="9 10" key="1">
    <citation type="submission" date="2019-08" db="EMBL/GenBank/DDBJ databases">
        <title>Bacillus genomes from the desert of Cuatro Cienegas, Coahuila.</title>
        <authorList>
            <person name="Olmedo-Alvarez G."/>
        </authorList>
    </citation>
    <scope>NUCLEOTIDE SEQUENCE [LARGE SCALE GENOMIC DNA]</scope>
    <source>
        <strain evidence="9 10">CH28_1T</strain>
    </source>
</reference>